<organism evidence="4 6">
    <name type="scientific">Didymodactylos carnosus</name>
    <dbReference type="NCBI Taxonomy" id="1234261"/>
    <lineage>
        <taxon>Eukaryota</taxon>
        <taxon>Metazoa</taxon>
        <taxon>Spiralia</taxon>
        <taxon>Gnathifera</taxon>
        <taxon>Rotifera</taxon>
        <taxon>Eurotatoria</taxon>
        <taxon>Bdelloidea</taxon>
        <taxon>Philodinida</taxon>
        <taxon>Philodinidae</taxon>
        <taxon>Didymodactylos</taxon>
    </lineage>
</organism>
<evidence type="ECO:0000259" key="2">
    <source>
        <dbReference type="PROSITE" id="PS50191"/>
    </source>
</evidence>
<dbReference type="SUPFAM" id="SSF52087">
    <property type="entry name" value="CRAL/TRIO domain"/>
    <property type="match status" value="1"/>
</dbReference>
<dbReference type="EMBL" id="CAJOBC010006791">
    <property type="protein sequence ID" value="CAF3911138.1"/>
    <property type="molecule type" value="Genomic_DNA"/>
</dbReference>
<evidence type="ECO:0000256" key="1">
    <source>
        <dbReference type="SAM" id="MobiDB-lite"/>
    </source>
</evidence>
<feature type="domain" description="CRAL-TRIO" evidence="2">
    <location>
        <begin position="491"/>
        <end position="659"/>
    </location>
</feature>
<dbReference type="Proteomes" id="UP000663829">
    <property type="component" value="Unassembled WGS sequence"/>
</dbReference>
<dbReference type="GO" id="GO:0007264">
    <property type="term" value="P:small GTPase-mediated signal transduction"/>
    <property type="evidence" value="ECO:0007669"/>
    <property type="project" value="TreeGrafter"/>
</dbReference>
<evidence type="ECO:0000313" key="6">
    <source>
        <dbReference type="Proteomes" id="UP000663829"/>
    </source>
</evidence>
<dbReference type="PROSITE" id="PS50238">
    <property type="entry name" value="RHOGAP"/>
    <property type="match status" value="1"/>
</dbReference>
<name>A0A814SK33_9BILA</name>
<evidence type="ECO:0000313" key="4">
    <source>
        <dbReference type="EMBL" id="CAF1147526.1"/>
    </source>
</evidence>
<evidence type="ECO:0000259" key="3">
    <source>
        <dbReference type="PROSITE" id="PS50238"/>
    </source>
</evidence>
<dbReference type="EMBL" id="CAJNOQ010006791">
    <property type="protein sequence ID" value="CAF1147526.1"/>
    <property type="molecule type" value="Genomic_DNA"/>
</dbReference>
<dbReference type="Gene3D" id="1.10.555.10">
    <property type="entry name" value="Rho GTPase activation protein"/>
    <property type="match status" value="1"/>
</dbReference>
<dbReference type="GO" id="GO:0005096">
    <property type="term" value="F:GTPase activator activity"/>
    <property type="evidence" value="ECO:0007669"/>
    <property type="project" value="TreeGrafter"/>
</dbReference>
<protein>
    <submittedName>
        <fullName evidence="4">Uncharacterized protein</fullName>
    </submittedName>
</protein>
<dbReference type="GO" id="GO:0005737">
    <property type="term" value="C:cytoplasm"/>
    <property type="evidence" value="ECO:0007669"/>
    <property type="project" value="TreeGrafter"/>
</dbReference>
<accession>A0A814SK33</accession>
<dbReference type="InterPro" id="IPR008936">
    <property type="entry name" value="Rho_GTPase_activation_prot"/>
</dbReference>
<dbReference type="SMART" id="SM00516">
    <property type="entry name" value="SEC14"/>
    <property type="match status" value="1"/>
</dbReference>
<dbReference type="OrthoDB" id="19923at2759"/>
<feature type="compositionally biased region" description="Polar residues" evidence="1">
    <location>
        <begin position="71"/>
        <end position="99"/>
    </location>
</feature>
<gene>
    <name evidence="4" type="ORF">GPM918_LOCUS21009</name>
    <name evidence="5" type="ORF">SRO942_LOCUS21006</name>
</gene>
<dbReference type="CDD" id="cd00170">
    <property type="entry name" value="SEC14"/>
    <property type="match status" value="1"/>
</dbReference>
<dbReference type="PROSITE" id="PS50191">
    <property type="entry name" value="CRAL_TRIO"/>
    <property type="match status" value="1"/>
</dbReference>
<feature type="non-terminal residue" evidence="4">
    <location>
        <position position="1"/>
    </location>
</feature>
<feature type="region of interest" description="Disordered" evidence="1">
    <location>
        <begin position="69"/>
        <end position="99"/>
    </location>
</feature>
<dbReference type="PANTHER" id="PTHR45808">
    <property type="entry name" value="RHO GTPASE-ACTIVATING PROTEIN 68F"/>
    <property type="match status" value="1"/>
</dbReference>
<reference evidence="4" key="1">
    <citation type="submission" date="2021-02" db="EMBL/GenBank/DDBJ databases">
        <authorList>
            <person name="Nowell W R."/>
        </authorList>
    </citation>
    <scope>NUCLEOTIDE SEQUENCE</scope>
</reference>
<dbReference type="InterPro" id="IPR001251">
    <property type="entry name" value="CRAL-TRIO_dom"/>
</dbReference>
<dbReference type="Pfam" id="PF00620">
    <property type="entry name" value="RhoGAP"/>
    <property type="match status" value="1"/>
</dbReference>
<dbReference type="SUPFAM" id="SSF48350">
    <property type="entry name" value="GTPase activation domain, GAP"/>
    <property type="match status" value="1"/>
</dbReference>
<dbReference type="Pfam" id="PF13716">
    <property type="entry name" value="CRAL_TRIO_2"/>
    <property type="match status" value="1"/>
</dbReference>
<feature type="domain" description="Rho-GAP" evidence="3">
    <location>
        <begin position="640"/>
        <end position="759"/>
    </location>
</feature>
<dbReference type="InterPro" id="IPR000198">
    <property type="entry name" value="RhoGAP_dom"/>
</dbReference>
<keyword evidence="6" id="KW-1185">Reference proteome</keyword>
<dbReference type="AlphaFoldDB" id="A0A814SK33"/>
<evidence type="ECO:0000313" key="5">
    <source>
        <dbReference type="EMBL" id="CAF3911138.1"/>
    </source>
</evidence>
<proteinExistence type="predicted"/>
<dbReference type="PANTHER" id="PTHR45808:SF2">
    <property type="entry name" value="RHO GTPASE-ACTIVATING PROTEIN 68F"/>
    <property type="match status" value="1"/>
</dbReference>
<dbReference type="Gene3D" id="3.40.525.10">
    <property type="entry name" value="CRAL-TRIO lipid binding domain"/>
    <property type="match status" value="1"/>
</dbReference>
<comment type="caution">
    <text evidence="4">The sequence shown here is derived from an EMBL/GenBank/DDBJ whole genome shotgun (WGS) entry which is preliminary data.</text>
</comment>
<dbReference type="Proteomes" id="UP000681722">
    <property type="component" value="Unassembled WGS sequence"/>
</dbReference>
<dbReference type="InterPro" id="IPR036865">
    <property type="entry name" value="CRAL-TRIO_dom_sf"/>
</dbReference>
<sequence length="759" mass="87741">TFMDETLSEKEKKVSFTKFRSTGRLCIPVGIKKLFLKSVVQKFRYFRSASDQKEMIEIVRRRSSIDENYAPATSQNRHLSENTLHSSTLDQSRNGHSSRVSKSLRCLKERFASHKHNSADDPKNVGYYFVDSEGLDIVFIDNPIGGNDNYLEHTITAFSDSYESSPQQDNVKSRRTELSSNIDILTTTHENQQQTNAESYPLFNRYNPVNIKPSVESQSLKYSFYSTMIDVDYGQATSAGIECDSQIIVPEQTHLFPNRSIFCIPDGAISTVPSTSSSGSSLSKIDDQWHDSYDQNLMSLNDDEHIMLQQEALEQIIRFRILFENKLDDLRLDDDDDEVQTSAELYQQALNMNALLKKELKELQDHLWTCDSCTFINKSSADVRDDVCEMCARPNEHPYWNNPRAIIDEPQMEFDDHDIGLIADKEIDDFEIDYDASYNGATISDSANVAGGKNRTLRKENITSDGIIDDDFESELSGHVSPEIHDTEDPDYKLMQKIASFDIVQCFGDDKFGRKIIICSACRLPAEDVIKSSEFKTADKFYDCLLKYILRTFDQYVDMDYVLIYFHHGLRSFNRPSYAWLLRAYLKIDRKYKKNLKAFYIVHPTKWIKFLWPFFRSFISAKFSRKVYYINKLGQLADHVRLDQITIPVEVKNFDPFIPREIPSSSIRSTQKFNISLEHILNNEKSETIPLVIRQTVEYIKKYGTIKRCFIVKMTYEQYGDVHLAACVLKTFLRELSEPLMTYGLYYEILGLQGKSKYA</sequence>